<dbReference type="Gene3D" id="3.90.1590.10">
    <property type="entry name" value="glutathione-dependent formaldehyde- activating enzyme (gfa)"/>
    <property type="match status" value="1"/>
</dbReference>
<dbReference type="SUPFAM" id="SSF50978">
    <property type="entry name" value="WD40 repeat-like"/>
    <property type="match status" value="1"/>
</dbReference>
<feature type="compositionally biased region" description="Polar residues" evidence="1">
    <location>
        <begin position="149"/>
        <end position="172"/>
    </location>
</feature>
<feature type="compositionally biased region" description="Polar residues" evidence="1">
    <location>
        <begin position="229"/>
        <end position="240"/>
    </location>
</feature>
<feature type="region of interest" description="Disordered" evidence="1">
    <location>
        <begin position="1171"/>
        <end position="1191"/>
    </location>
</feature>
<evidence type="ECO:0000256" key="1">
    <source>
        <dbReference type="SAM" id="MobiDB-lite"/>
    </source>
</evidence>
<feature type="compositionally biased region" description="Polar residues" evidence="1">
    <location>
        <begin position="395"/>
        <end position="408"/>
    </location>
</feature>
<dbReference type="InterPro" id="IPR000300">
    <property type="entry name" value="IPPc"/>
</dbReference>
<dbReference type="InterPro" id="IPR036322">
    <property type="entry name" value="WD40_repeat_dom_sf"/>
</dbReference>
<evidence type="ECO:0000313" key="4">
    <source>
        <dbReference type="Proteomes" id="UP001056012"/>
    </source>
</evidence>
<dbReference type="OrthoDB" id="2248459at2759"/>
<feature type="compositionally biased region" description="Basic and acidic residues" evidence="1">
    <location>
        <begin position="1363"/>
        <end position="1389"/>
    </location>
</feature>
<dbReference type="InterPro" id="IPR015943">
    <property type="entry name" value="WD40/YVTN_repeat-like_dom_sf"/>
</dbReference>
<dbReference type="PANTHER" id="PTHR11200">
    <property type="entry name" value="INOSITOL 5-PHOSPHATASE"/>
    <property type="match status" value="1"/>
</dbReference>
<sequence length="1404" mass="157157">MDNPPEENTDGSSIKPVSSLRAQFENLLSTNKSPAPPAPRQRSPGATDRLPAPDDHGRSDRRISLDIPREHVASNSLSVADYSGSGSVTPRSNTLGRMPWNSNGKPRPTSMMAFSPPRSPTRSPPKVTVDSPKSPPKSEGGAHIYAPQPSRTTSHAALDSSSQMAPSPSPNRLNDPHKSDRPVSSAPPVPPPVNRAGKPKIAPKSHSVDAANRASLAPEAAPDNVDLSPFSTPPSSSGESTKGDPSPAIPGFSKPKANSTNNGYFPPPPVHPAVAEKLSAMESRQPAMQSRKKAAPPPLPSETPDDRPSLPVRREKDNFDLRKSVQLQRAAPPELPVRRSLDQSRPAHLVQETNNKFTIPPRRTNTTGHMAKQTAKPLEPPRPPPPRNSGEMRRSTQAAPTQASQLSQPRYYDSDEEDTDREKQPTTALTEYPDSSQANRRPPVFPDGTTGIPTGYETKLFAICGDYICTTGYVTNVWNVLTGRLLMSLSHGDTTKATALAFRPAKDVEDEGKRLWLGTNTGEMHEIDIPTQSVVHTKSNAHARSVIVKIFRYASEMWSIDEDGVIHIWPADDLGCPSLQQTPHTFRLPRSHTFSIVSGSQLWVASAKDIRVYSRTMDNNHFAQVTEGPLSQLNVGDVTSGAIISSQPDRIYFGHADGKVTIYSKKTLECLGIINVSVYKISSLVGVGDFLWAGYSTGMIYVYDTSSTPWKVLKDWKAHDKPIAGIVADRTSIWKLDRFQVASLGTDTMLRIWDGMMKEDWLETLMQQRDSEYCEFRELSARVMTWNAGATKPTTIRNTEEDRNFFREILEPENPPDILVFGFQELVDLEDKKITAKSIFKRKKHKETSEHEHMSHQYRAWRDHLVRVLDEHSPKQNYVLLHTANLVGLFTCVFVKESERSNIRDVCAAEIKLGFSGRVGNKGALVVRFFIDDSSLCFINCHLAAGQTQTVHRNNDAAAIMENAPLPKNRSPSACANFFVGGGDGSMILDHEICILNGDLNYRIDAMPRSSVVAAVQQGNLAKLLERDQLLLSRKRNPGFRLRAFTESPINFAPTYKYDPGTDNYDTSEKQRSPAWCDRLLYRGLGRIKQLEYRRHDSIKVSDHRPVSGRFKLRVKTINSKKQDATRDKAEVEFEAVRRRIAGDINALPRARQLVSHLTRQQRPFSQTTFKMDKDQSRGEETTGLSEWKQRPPYRIHEKNDDFDVKYEANCHCGKVKYQLSRREPLDKPINILDDKSSNVFFFSSPPAAPFQWAAIFHKTDINFTHGHHNLEWYDPTEKSVEHKLPCKVRCSYCHSPIMDEGRNMILLFPSLVHLKTDEDKAYFKPRCHMFYGQRVMDIPDGLPKWSGLSGESDLIEDSPPDMVREAERKREEDRNRKLKEGKPDEVTKEGTQARSEGSGSNTK</sequence>
<dbReference type="Gene3D" id="3.60.10.10">
    <property type="entry name" value="Endonuclease/exonuclease/phosphatase"/>
    <property type="match status" value="1"/>
</dbReference>
<dbReference type="EMBL" id="CP089274">
    <property type="protein sequence ID" value="USP72909.1"/>
    <property type="molecule type" value="Genomic_DNA"/>
</dbReference>
<gene>
    <name evidence="3" type="ORF">yc1106_00183</name>
</gene>
<protein>
    <submittedName>
        <fullName evidence="3">DNase I-like protein</fullName>
    </submittedName>
</protein>
<dbReference type="InterPro" id="IPR011057">
    <property type="entry name" value="Mss4-like_sf"/>
</dbReference>
<feature type="compositionally biased region" description="Polar residues" evidence="1">
    <location>
        <begin position="73"/>
        <end position="104"/>
    </location>
</feature>
<dbReference type="InterPro" id="IPR046985">
    <property type="entry name" value="IP5"/>
</dbReference>
<dbReference type="SUPFAM" id="SSF51316">
    <property type="entry name" value="Mss4-like"/>
    <property type="match status" value="1"/>
</dbReference>
<feature type="compositionally biased region" description="Basic and acidic residues" evidence="1">
    <location>
        <begin position="304"/>
        <end position="323"/>
    </location>
</feature>
<feature type="compositionally biased region" description="Polar residues" evidence="1">
    <location>
        <begin position="425"/>
        <end position="439"/>
    </location>
</feature>
<dbReference type="SUPFAM" id="SSF56219">
    <property type="entry name" value="DNase I-like"/>
    <property type="match status" value="1"/>
</dbReference>
<feature type="compositionally biased region" description="Basic and acidic residues" evidence="1">
    <location>
        <begin position="1171"/>
        <end position="1181"/>
    </location>
</feature>
<accession>A0A9Q9DNT8</accession>
<feature type="region of interest" description="Disordered" evidence="1">
    <location>
        <begin position="1350"/>
        <end position="1404"/>
    </location>
</feature>
<feature type="compositionally biased region" description="Basic and acidic residues" evidence="1">
    <location>
        <begin position="51"/>
        <end position="72"/>
    </location>
</feature>
<reference evidence="3" key="1">
    <citation type="submission" date="2021-12" db="EMBL/GenBank/DDBJ databases">
        <title>Curvularia clavata genome.</title>
        <authorList>
            <person name="Cao Y."/>
        </authorList>
    </citation>
    <scope>NUCLEOTIDE SEQUENCE</scope>
    <source>
        <strain evidence="3">Yc1106</strain>
    </source>
</reference>
<dbReference type="SMART" id="SM00128">
    <property type="entry name" value="IPPc"/>
    <property type="match status" value="1"/>
</dbReference>
<feature type="region of interest" description="Disordered" evidence="1">
    <location>
        <begin position="1"/>
        <end position="450"/>
    </location>
</feature>
<evidence type="ECO:0000259" key="2">
    <source>
        <dbReference type="SMART" id="SM00128"/>
    </source>
</evidence>
<name>A0A9Q9DNT8_CURCL</name>
<dbReference type="FunFam" id="3.60.10.10:FF:000036">
    <property type="entry name" value="Inositol polyphosphate phosphatase, putative"/>
    <property type="match status" value="1"/>
</dbReference>
<evidence type="ECO:0000313" key="3">
    <source>
        <dbReference type="EMBL" id="USP72909.1"/>
    </source>
</evidence>
<dbReference type="VEuPathDB" id="FungiDB:yc1106_00183"/>
<keyword evidence="4" id="KW-1185">Reference proteome</keyword>
<dbReference type="GO" id="GO:0004439">
    <property type="term" value="F:phosphatidylinositol-4,5-bisphosphate 5-phosphatase activity"/>
    <property type="evidence" value="ECO:0007669"/>
    <property type="project" value="TreeGrafter"/>
</dbReference>
<dbReference type="Gene3D" id="2.130.10.10">
    <property type="entry name" value="YVTN repeat-like/Quinoprotein amine dehydrogenase"/>
    <property type="match status" value="1"/>
</dbReference>
<dbReference type="Pfam" id="PF22669">
    <property type="entry name" value="Exo_endo_phos2"/>
    <property type="match status" value="1"/>
</dbReference>
<organism evidence="3 4">
    <name type="scientific">Curvularia clavata</name>
    <dbReference type="NCBI Taxonomy" id="95742"/>
    <lineage>
        <taxon>Eukaryota</taxon>
        <taxon>Fungi</taxon>
        <taxon>Dikarya</taxon>
        <taxon>Ascomycota</taxon>
        <taxon>Pezizomycotina</taxon>
        <taxon>Dothideomycetes</taxon>
        <taxon>Pleosporomycetidae</taxon>
        <taxon>Pleosporales</taxon>
        <taxon>Pleosporineae</taxon>
        <taxon>Pleosporaceae</taxon>
        <taxon>Curvularia</taxon>
    </lineage>
</organism>
<feature type="compositionally biased region" description="Polar residues" evidence="1">
    <location>
        <begin position="351"/>
        <end position="368"/>
    </location>
</feature>
<dbReference type="InterPro" id="IPR036691">
    <property type="entry name" value="Endo/exonu/phosph_ase_sf"/>
</dbReference>
<dbReference type="GO" id="GO:0046856">
    <property type="term" value="P:phosphatidylinositol dephosphorylation"/>
    <property type="evidence" value="ECO:0007669"/>
    <property type="project" value="InterPro"/>
</dbReference>
<feature type="compositionally biased region" description="Polar residues" evidence="1">
    <location>
        <begin position="1390"/>
        <end position="1404"/>
    </location>
</feature>
<proteinExistence type="predicted"/>
<dbReference type="PANTHER" id="PTHR11200:SF240">
    <property type="entry name" value="INOSITOL POLYPHOSPHATE 5-PHOSPHATASE C9G1.10C-RELATED"/>
    <property type="match status" value="1"/>
</dbReference>
<feature type="domain" description="Inositol polyphosphate-related phosphatase" evidence="2">
    <location>
        <begin position="777"/>
        <end position="1119"/>
    </location>
</feature>
<dbReference type="Proteomes" id="UP001056012">
    <property type="component" value="Chromosome 1"/>
</dbReference>
<feature type="compositionally biased region" description="Pro residues" evidence="1">
    <location>
        <begin position="378"/>
        <end position="387"/>
    </location>
</feature>